<dbReference type="Gene3D" id="3.40.30.10">
    <property type="entry name" value="Glutaredoxin"/>
    <property type="match status" value="1"/>
</dbReference>
<dbReference type="Gene3D" id="3.10.450.70">
    <property type="entry name" value="Disulphide bond isomerase, DsbC/G, N-terminal"/>
    <property type="match status" value="1"/>
</dbReference>
<keyword evidence="11" id="KW-1185">Reference proteome</keyword>
<dbReference type="Pfam" id="PF10411">
    <property type="entry name" value="DsbC_N"/>
    <property type="match status" value="1"/>
</dbReference>
<protein>
    <recommendedName>
        <fullName evidence="7">Thiol:disulfide interchange protein</fullName>
    </recommendedName>
</protein>
<evidence type="ECO:0000256" key="5">
    <source>
        <dbReference type="ARBA" id="ARBA00023157"/>
    </source>
</evidence>
<dbReference type="InterPro" id="IPR018950">
    <property type="entry name" value="DiS-bond_isomerase_DsbC/G_N"/>
</dbReference>
<dbReference type="GO" id="GO:0042597">
    <property type="term" value="C:periplasmic space"/>
    <property type="evidence" value="ECO:0007669"/>
    <property type="project" value="UniProtKB-SubCell"/>
</dbReference>
<dbReference type="InterPro" id="IPR036249">
    <property type="entry name" value="Thioredoxin-like_sf"/>
</dbReference>
<keyword evidence="5" id="KW-1015">Disulfide bond</keyword>
<dbReference type="STRING" id="1172194.WQQ_38890"/>
<evidence type="ECO:0000256" key="6">
    <source>
        <dbReference type="ARBA" id="ARBA00023284"/>
    </source>
</evidence>
<dbReference type="SUPFAM" id="SSF52833">
    <property type="entry name" value="Thioredoxin-like"/>
    <property type="match status" value="1"/>
</dbReference>
<feature type="signal peptide" evidence="7">
    <location>
        <begin position="1"/>
        <end position="25"/>
    </location>
</feature>
<feature type="domain" description="Disulphide bond isomerase DsbC/G N-terminal" evidence="8">
    <location>
        <begin position="29"/>
        <end position="93"/>
    </location>
</feature>
<dbReference type="InterPro" id="IPR009094">
    <property type="entry name" value="DiS-bond_isomerase_DsbC/G_N_sf"/>
</dbReference>
<dbReference type="PANTHER" id="PTHR35272">
    <property type="entry name" value="THIOL:DISULFIDE INTERCHANGE PROTEIN DSBC-RELATED"/>
    <property type="match status" value="1"/>
</dbReference>
<feature type="chain" id="PRO_5010004882" description="Thiol:disulfide interchange protein" evidence="7">
    <location>
        <begin position="26"/>
        <end position="251"/>
    </location>
</feature>
<dbReference type="CDD" id="cd03020">
    <property type="entry name" value="DsbA_DsbC_DsbG"/>
    <property type="match status" value="1"/>
</dbReference>
<comment type="subcellular location">
    <subcellularLocation>
        <location evidence="1 7">Periplasm</location>
    </subcellularLocation>
</comment>
<name>I7ZA18_9GAMM</name>
<gene>
    <name evidence="10" type="ORF">WQQ_38890</name>
</gene>
<dbReference type="PANTHER" id="PTHR35272:SF3">
    <property type="entry name" value="THIOL:DISULFIDE INTERCHANGE PROTEIN DSBC"/>
    <property type="match status" value="1"/>
</dbReference>
<organism evidence="10 11">
    <name type="scientific">Hydrocarboniphaga effusa AP103</name>
    <dbReference type="NCBI Taxonomy" id="1172194"/>
    <lineage>
        <taxon>Bacteria</taxon>
        <taxon>Pseudomonadati</taxon>
        <taxon>Pseudomonadota</taxon>
        <taxon>Gammaproteobacteria</taxon>
        <taxon>Nevskiales</taxon>
        <taxon>Nevskiaceae</taxon>
        <taxon>Hydrocarboniphaga</taxon>
    </lineage>
</organism>
<keyword evidence="4 7" id="KW-0574">Periplasm</keyword>
<comment type="function">
    <text evidence="7">Required for disulfide bond formation in some periplasmic proteins. Acts by transferring its disulfide bond to other proteins and is reduced in the process.</text>
</comment>
<evidence type="ECO:0000256" key="3">
    <source>
        <dbReference type="ARBA" id="ARBA00022729"/>
    </source>
</evidence>
<accession>I7ZA18</accession>
<dbReference type="InterPro" id="IPR012336">
    <property type="entry name" value="Thioredoxin-like_fold"/>
</dbReference>
<proteinExistence type="inferred from homology"/>
<feature type="domain" description="Thioredoxin-like fold" evidence="9">
    <location>
        <begin position="121"/>
        <end position="243"/>
    </location>
</feature>
<dbReference type="InterPro" id="IPR033954">
    <property type="entry name" value="DiS-bond_Isoase_DsbC/G"/>
</dbReference>
<dbReference type="Proteomes" id="UP000003704">
    <property type="component" value="Unassembled WGS sequence"/>
</dbReference>
<keyword evidence="6 7" id="KW-0676">Redox-active center</keyword>
<dbReference type="SUPFAM" id="SSF54423">
    <property type="entry name" value="DsbC/DsbG N-terminal domain-like"/>
    <property type="match status" value="1"/>
</dbReference>
<comment type="similarity">
    <text evidence="2 7">Belongs to the thioredoxin family. DsbC subfamily.</text>
</comment>
<dbReference type="EMBL" id="AKGD01000003">
    <property type="protein sequence ID" value="EIT68694.1"/>
    <property type="molecule type" value="Genomic_DNA"/>
</dbReference>
<dbReference type="AlphaFoldDB" id="I7ZA18"/>
<evidence type="ECO:0000256" key="4">
    <source>
        <dbReference type="ARBA" id="ARBA00022764"/>
    </source>
</evidence>
<evidence type="ECO:0000256" key="7">
    <source>
        <dbReference type="RuleBase" id="RU364038"/>
    </source>
</evidence>
<evidence type="ECO:0000313" key="11">
    <source>
        <dbReference type="Proteomes" id="UP000003704"/>
    </source>
</evidence>
<evidence type="ECO:0000259" key="8">
    <source>
        <dbReference type="Pfam" id="PF10411"/>
    </source>
</evidence>
<dbReference type="Pfam" id="PF13098">
    <property type="entry name" value="Thioredoxin_2"/>
    <property type="match status" value="1"/>
</dbReference>
<evidence type="ECO:0000256" key="1">
    <source>
        <dbReference type="ARBA" id="ARBA00004418"/>
    </source>
</evidence>
<dbReference type="InterPro" id="IPR051470">
    <property type="entry name" value="Thiol:disulfide_interchange"/>
</dbReference>
<comment type="caution">
    <text evidence="10">The sequence shown here is derived from an EMBL/GenBank/DDBJ whole genome shotgun (WGS) entry which is preliminary data.</text>
</comment>
<evidence type="ECO:0000259" key="9">
    <source>
        <dbReference type="Pfam" id="PF13098"/>
    </source>
</evidence>
<sequence length="251" mass="27575">MPRLGGWLRTLAGLLCTLLAASAPAQQPDPELEQIRDKLAKSLPDVQRQNIVRSPAPGLYEIHQAHAFGYVTADGRYLVSGDLIDMQSGARLTDQRRNQERLQSVLDQAGNAIVFAPPPGQARQWVTIFTDVDCHYCKLLHKEIDAINDAGIGVRYLFFSKDGKPSQAFDEAQKVWCDVDRQGVLSTALLTGKLPRRAAGACPNPVESQYELAKAMGLRGTPATILPDGSVLYGFVKAREFVKQVDEHPAR</sequence>
<keyword evidence="3 7" id="KW-0732">Signal</keyword>
<evidence type="ECO:0000313" key="10">
    <source>
        <dbReference type="EMBL" id="EIT68694.1"/>
    </source>
</evidence>
<reference evidence="10 11" key="1">
    <citation type="journal article" date="2012" name="J. Bacteriol.">
        <title>Genome Sequence of n-Alkane-Degrading Hydrocarboniphaga effusa Strain AP103T (ATCC BAA-332T).</title>
        <authorList>
            <person name="Chang H.K."/>
            <person name="Zylstra G.J."/>
            <person name="Chae J.C."/>
        </authorList>
    </citation>
    <scope>NUCLEOTIDE SEQUENCE [LARGE SCALE GENOMIC DNA]</scope>
    <source>
        <strain evidence="10 11">AP103</strain>
    </source>
</reference>
<evidence type="ECO:0000256" key="2">
    <source>
        <dbReference type="ARBA" id="ARBA00009813"/>
    </source>
</evidence>